<dbReference type="AlphaFoldDB" id="I1R5A7"/>
<reference evidence="1" key="1">
    <citation type="submission" date="2015-06" db="UniProtKB">
        <authorList>
            <consortium name="EnsemblPlants"/>
        </authorList>
    </citation>
    <scope>IDENTIFICATION</scope>
</reference>
<proteinExistence type="predicted"/>
<protein>
    <submittedName>
        <fullName evidence="1">Uncharacterized protein</fullName>
    </submittedName>
</protein>
<accession>I1R5A7</accession>
<evidence type="ECO:0000313" key="2">
    <source>
        <dbReference type="Proteomes" id="UP000007306"/>
    </source>
</evidence>
<organism evidence="1 2">
    <name type="scientific">Oryza glaberrima</name>
    <name type="common">African rice</name>
    <dbReference type="NCBI Taxonomy" id="4538"/>
    <lineage>
        <taxon>Eukaryota</taxon>
        <taxon>Viridiplantae</taxon>
        <taxon>Streptophyta</taxon>
        <taxon>Embryophyta</taxon>
        <taxon>Tracheophyta</taxon>
        <taxon>Spermatophyta</taxon>
        <taxon>Magnoliopsida</taxon>
        <taxon>Liliopsida</taxon>
        <taxon>Poales</taxon>
        <taxon>Poaceae</taxon>
        <taxon>BOP clade</taxon>
        <taxon>Oryzoideae</taxon>
        <taxon>Oryzeae</taxon>
        <taxon>Oryzinae</taxon>
        <taxon>Oryza</taxon>
    </lineage>
</organism>
<name>I1R5A7_ORYGL</name>
<keyword evidence="2" id="KW-1185">Reference proteome</keyword>
<dbReference type="Proteomes" id="UP000007306">
    <property type="component" value="Chromosome 12"/>
</dbReference>
<dbReference type="HOGENOM" id="CLU_2363175_0_0_1"/>
<reference evidence="1 2" key="2">
    <citation type="submission" date="2018-04" db="EMBL/GenBank/DDBJ databases">
        <title>OglaRS2 (Oryza glaberrima Reference Sequence Version 2).</title>
        <authorList>
            <person name="Zhang J."/>
            <person name="Kudrna D."/>
            <person name="Lee S."/>
            <person name="Talag J."/>
            <person name="Rajasekar S."/>
            <person name="Wing R.A."/>
        </authorList>
    </citation>
    <scope>NUCLEOTIDE SEQUENCE [LARGE SCALE GENOMIC DNA]</scope>
    <source>
        <strain evidence="1 2">cv. IRGC 96717</strain>
    </source>
</reference>
<sequence length="96" mass="10544">MGLARPHAKTVIFPDLFVQTGHPTAFEDGFWPPTKILSIIVALTVGGLFARGSDRLSRPQPRTIWCCLVDYEAAAVPSARCSPPWEPQPFPTLSHC</sequence>
<dbReference type="EnsemblPlants" id="ORGLA12G0071300.1">
    <property type="protein sequence ID" value="ORGLA12G0071300.1"/>
    <property type="gene ID" value="ORGLA12G0071300"/>
</dbReference>
<evidence type="ECO:0000313" key="1">
    <source>
        <dbReference type="EnsemblPlants" id="ORGLA12G0071300.1"/>
    </source>
</evidence>
<dbReference type="Gramene" id="ORGLA12G0071300.1">
    <property type="protein sequence ID" value="ORGLA12G0071300.1"/>
    <property type="gene ID" value="ORGLA12G0071300"/>
</dbReference>